<protein>
    <recommendedName>
        <fullName evidence="2">Xylose isomerase-like TIM barrel domain-containing protein</fullName>
    </recommendedName>
</protein>
<sequence>MTRIGTRISADWLDRPEDLKFIKQIGVDYVDIVLDMVPGYDEAGGRANREGLHQVIEKLDDAGLKIERANTSGTHYVNAFLGRPGGDREIENL</sequence>
<gene>
    <name evidence="1" type="ORF">METZ01_LOCUS166660</name>
</gene>
<evidence type="ECO:0000313" key="1">
    <source>
        <dbReference type="EMBL" id="SVB13806.1"/>
    </source>
</evidence>
<evidence type="ECO:0008006" key="2">
    <source>
        <dbReference type="Google" id="ProtNLM"/>
    </source>
</evidence>
<feature type="non-terminal residue" evidence="1">
    <location>
        <position position="93"/>
    </location>
</feature>
<dbReference type="Gene3D" id="3.20.20.150">
    <property type="entry name" value="Divalent-metal-dependent TIM barrel enzymes"/>
    <property type="match status" value="1"/>
</dbReference>
<dbReference type="AlphaFoldDB" id="A0A382BIX5"/>
<accession>A0A382BIX5</accession>
<dbReference type="EMBL" id="UINC01030050">
    <property type="protein sequence ID" value="SVB13806.1"/>
    <property type="molecule type" value="Genomic_DNA"/>
</dbReference>
<proteinExistence type="predicted"/>
<organism evidence="1">
    <name type="scientific">marine metagenome</name>
    <dbReference type="NCBI Taxonomy" id="408172"/>
    <lineage>
        <taxon>unclassified sequences</taxon>
        <taxon>metagenomes</taxon>
        <taxon>ecological metagenomes</taxon>
    </lineage>
</organism>
<reference evidence="1" key="1">
    <citation type="submission" date="2018-05" db="EMBL/GenBank/DDBJ databases">
        <authorList>
            <person name="Lanie J.A."/>
            <person name="Ng W.-L."/>
            <person name="Kazmierczak K.M."/>
            <person name="Andrzejewski T.M."/>
            <person name="Davidsen T.M."/>
            <person name="Wayne K.J."/>
            <person name="Tettelin H."/>
            <person name="Glass J.I."/>
            <person name="Rusch D."/>
            <person name="Podicherti R."/>
            <person name="Tsui H.-C.T."/>
            <person name="Winkler M.E."/>
        </authorList>
    </citation>
    <scope>NUCLEOTIDE SEQUENCE</scope>
</reference>
<name>A0A382BIX5_9ZZZZ</name>